<dbReference type="RefSeq" id="WP_110322046.1">
    <property type="nucleotide sequence ID" value="NZ_QJKD01000002.1"/>
</dbReference>
<sequence length="108" mass="13105">MNIREKALKKVDGEYNEFRDRILGMKSAEIWERSRRIQFYCYIWEYFEYNKKIGSSVLEYTAALNHPVQIMWNFYLKNENCHCDTWEEITALIHTMMEAEKGEKNHGK</sequence>
<reference evidence="1 2" key="1">
    <citation type="submission" date="2018-05" db="EMBL/GenBank/DDBJ databases">
        <title>Genomic Encyclopedia of Type Strains, Phase IV (KMG-IV): sequencing the most valuable type-strain genomes for metagenomic binning, comparative biology and taxonomic classification.</title>
        <authorList>
            <person name="Goeker M."/>
        </authorList>
    </citation>
    <scope>NUCLEOTIDE SEQUENCE [LARGE SCALE GENOMIC DNA]</scope>
    <source>
        <strain evidence="1 2">DSM 24995</strain>
    </source>
</reference>
<dbReference type="EMBL" id="QJKD01000002">
    <property type="protein sequence ID" value="PXX56257.1"/>
    <property type="molecule type" value="Genomic_DNA"/>
</dbReference>
<protein>
    <recommendedName>
        <fullName evidence="3">DUF3848 domain-containing protein</fullName>
    </recommendedName>
</protein>
<evidence type="ECO:0000313" key="2">
    <source>
        <dbReference type="Proteomes" id="UP000248057"/>
    </source>
</evidence>
<keyword evidence="2" id="KW-1185">Reference proteome</keyword>
<organism evidence="1 2">
    <name type="scientific">Hungatella effluvii</name>
    <dbReference type="NCBI Taxonomy" id="1096246"/>
    <lineage>
        <taxon>Bacteria</taxon>
        <taxon>Bacillati</taxon>
        <taxon>Bacillota</taxon>
        <taxon>Clostridia</taxon>
        <taxon>Lachnospirales</taxon>
        <taxon>Lachnospiraceae</taxon>
        <taxon>Hungatella</taxon>
    </lineage>
</organism>
<evidence type="ECO:0000313" key="1">
    <source>
        <dbReference type="EMBL" id="PXX56257.1"/>
    </source>
</evidence>
<evidence type="ECO:0008006" key="3">
    <source>
        <dbReference type="Google" id="ProtNLM"/>
    </source>
</evidence>
<proteinExistence type="predicted"/>
<accession>A0A2V3YE45</accession>
<dbReference type="GeneID" id="86060516"/>
<gene>
    <name evidence="1" type="ORF">DFR60_102532</name>
</gene>
<name>A0A2V3YE45_9FIRM</name>
<dbReference type="AlphaFoldDB" id="A0A2V3YE45"/>
<comment type="caution">
    <text evidence="1">The sequence shown here is derived from an EMBL/GenBank/DDBJ whole genome shotgun (WGS) entry which is preliminary data.</text>
</comment>
<dbReference type="Proteomes" id="UP000248057">
    <property type="component" value="Unassembled WGS sequence"/>
</dbReference>